<comment type="caution">
    <text evidence="5">The sequence shown here is derived from an EMBL/GenBank/DDBJ whole genome shotgun (WGS) entry which is preliminary data.</text>
</comment>
<name>A0A7X2MWF2_9CLOT</name>
<evidence type="ECO:0000259" key="4">
    <source>
        <dbReference type="PROSITE" id="PS51677"/>
    </source>
</evidence>
<dbReference type="PANTHER" id="PTHR34216">
    <property type="match status" value="1"/>
</dbReference>
<evidence type="ECO:0000256" key="2">
    <source>
        <dbReference type="ARBA" id="ARBA00022729"/>
    </source>
</evidence>
<sequence length="312" mass="35436">MKFNKKNSGNIILFSLLIILAAVLVIGIKKDSAEGLDNKDTSTQLSSVTNNKNTTNTDSNKTEKKNAAEKNNTKKTDRFEGLTLTNGDITVPVLCYHDVNPKQTNDMLMDPVKFKEQMQYLKDNKYTTLTMDELYGFLKEDKKIPEKSVVITFDDGYIGNYTYAMPILKELDLHATMFMISGMLNNELYVNEKQLKEMSDSDAFEIQSHTAMHEHLATLTEEKQLETMKTAKEKLESIIGKPIEYIAYPYGESNKNTRTAAKNAGYKLGFSLDGAMADKKDNNYNIDRLYVSNNYTMDQFIKKLTTAPRDPQ</sequence>
<protein>
    <submittedName>
        <fullName evidence="5">Polysaccharide deacetylase family protein</fullName>
    </submittedName>
</protein>
<dbReference type="GO" id="GO:0005975">
    <property type="term" value="P:carbohydrate metabolic process"/>
    <property type="evidence" value="ECO:0007669"/>
    <property type="project" value="InterPro"/>
</dbReference>
<proteinExistence type="predicted"/>
<dbReference type="CDD" id="cd10918">
    <property type="entry name" value="CE4_NodB_like_5s_6s"/>
    <property type="match status" value="1"/>
</dbReference>
<reference evidence="5 6" key="1">
    <citation type="submission" date="2019-08" db="EMBL/GenBank/DDBJ databases">
        <title>In-depth cultivation of the pig gut microbiome towards novel bacterial diversity and tailored functional studies.</title>
        <authorList>
            <person name="Wylensek D."/>
            <person name="Hitch T.C.A."/>
            <person name="Clavel T."/>
        </authorList>
    </citation>
    <scope>NUCLEOTIDE SEQUENCE [LARGE SCALE GENOMIC DNA]</scope>
    <source>
        <strain evidence="5 6">WCA-383-APC-5B</strain>
    </source>
</reference>
<feature type="compositionally biased region" description="Basic and acidic residues" evidence="3">
    <location>
        <begin position="60"/>
        <end position="75"/>
    </location>
</feature>
<dbReference type="EMBL" id="VULX01000002">
    <property type="protein sequence ID" value="MSR90327.1"/>
    <property type="molecule type" value="Genomic_DNA"/>
</dbReference>
<dbReference type="InterPro" id="IPR051398">
    <property type="entry name" value="Polysacch_Deacetylase"/>
</dbReference>
<evidence type="ECO:0000313" key="6">
    <source>
        <dbReference type="Proteomes" id="UP000460287"/>
    </source>
</evidence>
<dbReference type="Proteomes" id="UP000460287">
    <property type="component" value="Unassembled WGS sequence"/>
</dbReference>
<feature type="region of interest" description="Disordered" evidence="3">
    <location>
        <begin position="37"/>
        <end position="75"/>
    </location>
</feature>
<evidence type="ECO:0000256" key="3">
    <source>
        <dbReference type="SAM" id="MobiDB-lite"/>
    </source>
</evidence>
<dbReference type="SUPFAM" id="SSF88713">
    <property type="entry name" value="Glycoside hydrolase/deacetylase"/>
    <property type="match status" value="1"/>
</dbReference>
<organism evidence="5 6">
    <name type="scientific">Inconstantimicrobium porci</name>
    <dbReference type="NCBI Taxonomy" id="2652291"/>
    <lineage>
        <taxon>Bacteria</taxon>
        <taxon>Bacillati</taxon>
        <taxon>Bacillota</taxon>
        <taxon>Clostridia</taxon>
        <taxon>Eubacteriales</taxon>
        <taxon>Clostridiaceae</taxon>
        <taxon>Inconstantimicrobium</taxon>
    </lineage>
</organism>
<dbReference type="PANTHER" id="PTHR34216:SF3">
    <property type="entry name" value="POLY-BETA-1,6-N-ACETYL-D-GLUCOSAMINE N-DEACETYLASE"/>
    <property type="match status" value="1"/>
</dbReference>
<evidence type="ECO:0000313" key="5">
    <source>
        <dbReference type="EMBL" id="MSR90327.1"/>
    </source>
</evidence>
<dbReference type="InterPro" id="IPR011330">
    <property type="entry name" value="Glyco_hydro/deAcase_b/a-brl"/>
</dbReference>
<dbReference type="Pfam" id="PF01522">
    <property type="entry name" value="Polysacc_deac_1"/>
    <property type="match status" value="1"/>
</dbReference>
<accession>A0A7X2MWF2</accession>
<feature type="compositionally biased region" description="Low complexity" evidence="3">
    <location>
        <begin position="49"/>
        <end position="59"/>
    </location>
</feature>
<dbReference type="GO" id="GO:0005576">
    <property type="term" value="C:extracellular region"/>
    <property type="evidence" value="ECO:0007669"/>
    <property type="project" value="UniProtKB-SubCell"/>
</dbReference>
<dbReference type="InterPro" id="IPR002509">
    <property type="entry name" value="NODB_dom"/>
</dbReference>
<dbReference type="Gene3D" id="3.20.20.370">
    <property type="entry name" value="Glycoside hydrolase/deacetylase"/>
    <property type="match status" value="1"/>
</dbReference>
<comment type="subcellular location">
    <subcellularLocation>
        <location evidence="1">Secreted</location>
    </subcellularLocation>
</comment>
<dbReference type="RefSeq" id="WP_154530214.1">
    <property type="nucleotide sequence ID" value="NZ_JAXFSD010000013.1"/>
</dbReference>
<feature type="domain" description="NodB homology" evidence="4">
    <location>
        <begin position="147"/>
        <end position="312"/>
    </location>
</feature>
<gene>
    <name evidence="5" type="ORF">FYJ33_02555</name>
</gene>
<dbReference type="GO" id="GO:0016810">
    <property type="term" value="F:hydrolase activity, acting on carbon-nitrogen (but not peptide) bonds"/>
    <property type="evidence" value="ECO:0007669"/>
    <property type="project" value="InterPro"/>
</dbReference>
<dbReference type="PROSITE" id="PS51677">
    <property type="entry name" value="NODB"/>
    <property type="match status" value="1"/>
</dbReference>
<evidence type="ECO:0000256" key="1">
    <source>
        <dbReference type="ARBA" id="ARBA00004613"/>
    </source>
</evidence>
<keyword evidence="2" id="KW-0732">Signal</keyword>
<keyword evidence="6" id="KW-1185">Reference proteome</keyword>
<dbReference type="AlphaFoldDB" id="A0A7X2MWF2"/>